<evidence type="ECO:0000313" key="3">
    <source>
        <dbReference type="EMBL" id="KAK8956980.1"/>
    </source>
</evidence>
<evidence type="ECO:0000256" key="1">
    <source>
        <dbReference type="SAM" id="MobiDB-lite"/>
    </source>
</evidence>
<keyword evidence="2" id="KW-1133">Transmembrane helix</keyword>
<evidence type="ECO:0000313" key="4">
    <source>
        <dbReference type="Proteomes" id="UP001418222"/>
    </source>
</evidence>
<evidence type="ECO:0000256" key="2">
    <source>
        <dbReference type="SAM" id="Phobius"/>
    </source>
</evidence>
<feature type="transmembrane region" description="Helical" evidence="2">
    <location>
        <begin position="77"/>
        <end position="96"/>
    </location>
</feature>
<comment type="caution">
    <text evidence="3">The sequence shown here is derived from an EMBL/GenBank/DDBJ whole genome shotgun (WGS) entry which is preliminary data.</text>
</comment>
<organism evidence="3 4">
    <name type="scientific">Platanthera zijinensis</name>
    <dbReference type="NCBI Taxonomy" id="2320716"/>
    <lineage>
        <taxon>Eukaryota</taxon>
        <taxon>Viridiplantae</taxon>
        <taxon>Streptophyta</taxon>
        <taxon>Embryophyta</taxon>
        <taxon>Tracheophyta</taxon>
        <taxon>Spermatophyta</taxon>
        <taxon>Magnoliopsida</taxon>
        <taxon>Liliopsida</taxon>
        <taxon>Asparagales</taxon>
        <taxon>Orchidaceae</taxon>
        <taxon>Orchidoideae</taxon>
        <taxon>Orchideae</taxon>
        <taxon>Orchidinae</taxon>
        <taxon>Platanthera</taxon>
    </lineage>
</organism>
<dbReference type="EMBL" id="JBBWWQ010000001">
    <property type="protein sequence ID" value="KAK8956980.1"/>
    <property type="molecule type" value="Genomic_DNA"/>
</dbReference>
<feature type="compositionally biased region" description="Acidic residues" evidence="1">
    <location>
        <begin position="118"/>
        <end position="131"/>
    </location>
</feature>
<accession>A0AAP0C304</accession>
<keyword evidence="2" id="KW-0472">Membrane</keyword>
<dbReference type="PANTHER" id="PTHR37753:SF1">
    <property type="entry name" value="OS01G0940600 PROTEIN"/>
    <property type="match status" value="1"/>
</dbReference>
<keyword evidence="4" id="KW-1185">Reference proteome</keyword>
<reference evidence="3 4" key="1">
    <citation type="journal article" date="2022" name="Nat. Plants">
        <title>Genomes of leafy and leafless Platanthera orchids illuminate the evolution of mycoheterotrophy.</title>
        <authorList>
            <person name="Li M.H."/>
            <person name="Liu K.W."/>
            <person name="Li Z."/>
            <person name="Lu H.C."/>
            <person name="Ye Q.L."/>
            <person name="Zhang D."/>
            <person name="Wang J.Y."/>
            <person name="Li Y.F."/>
            <person name="Zhong Z.M."/>
            <person name="Liu X."/>
            <person name="Yu X."/>
            <person name="Liu D.K."/>
            <person name="Tu X.D."/>
            <person name="Liu B."/>
            <person name="Hao Y."/>
            <person name="Liao X.Y."/>
            <person name="Jiang Y.T."/>
            <person name="Sun W.H."/>
            <person name="Chen J."/>
            <person name="Chen Y.Q."/>
            <person name="Ai Y."/>
            <person name="Zhai J.W."/>
            <person name="Wu S.S."/>
            <person name="Zhou Z."/>
            <person name="Hsiao Y.Y."/>
            <person name="Wu W.L."/>
            <person name="Chen Y.Y."/>
            <person name="Lin Y.F."/>
            <person name="Hsu J.L."/>
            <person name="Li C.Y."/>
            <person name="Wang Z.W."/>
            <person name="Zhao X."/>
            <person name="Zhong W.Y."/>
            <person name="Ma X.K."/>
            <person name="Ma L."/>
            <person name="Huang J."/>
            <person name="Chen G.Z."/>
            <person name="Huang M.Z."/>
            <person name="Huang L."/>
            <person name="Peng D.H."/>
            <person name="Luo Y.B."/>
            <person name="Zou S.Q."/>
            <person name="Chen S.P."/>
            <person name="Lan S."/>
            <person name="Tsai W.C."/>
            <person name="Van de Peer Y."/>
            <person name="Liu Z.J."/>
        </authorList>
    </citation>
    <scope>NUCLEOTIDE SEQUENCE [LARGE SCALE GENOMIC DNA]</scope>
    <source>
        <strain evidence="3">Lor287</strain>
    </source>
</reference>
<evidence type="ECO:0008006" key="5">
    <source>
        <dbReference type="Google" id="ProtNLM"/>
    </source>
</evidence>
<sequence length="161" mass="18044">MAASLIAPSTLPIYPPRLFLLRRTPAALPLSNSVFPSFFSNLRIPSEISRQFNPLRPRPRPGELTVVRAGPPTTSTLILVFVFPLSLLIGTILVSIRISDKLDEKFFEELAVNQAMMEAEEEEEEEEEAEDSDSRAGEAERVLVKEEASAVRIRNRPKRQA</sequence>
<feature type="region of interest" description="Disordered" evidence="1">
    <location>
        <begin position="117"/>
        <end position="143"/>
    </location>
</feature>
<feature type="compositionally biased region" description="Basic and acidic residues" evidence="1">
    <location>
        <begin position="132"/>
        <end position="143"/>
    </location>
</feature>
<protein>
    <recommendedName>
        <fullName evidence="5">High chlorophyll fluorescence 153</fullName>
    </recommendedName>
</protein>
<dbReference type="PANTHER" id="PTHR37753">
    <property type="entry name" value="OS01G0940600 PROTEIN"/>
    <property type="match status" value="1"/>
</dbReference>
<name>A0AAP0C304_9ASPA</name>
<proteinExistence type="predicted"/>
<dbReference type="AlphaFoldDB" id="A0AAP0C304"/>
<keyword evidence="2" id="KW-0812">Transmembrane</keyword>
<dbReference type="Proteomes" id="UP001418222">
    <property type="component" value="Unassembled WGS sequence"/>
</dbReference>
<gene>
    <name evidence="3" type="ORF">KSP39_PZI001415</name>
</gene>